<dbReference type="Pfam" id="PF03054">
    <property type="entry name" value="tRNA_Me_trans"/>
    <property type="match status" value="1"/>
</dbReference>
<reference evidence="13 14" key="1">
    <citation type="journal article" date="2016" name="Nat. Commun.">
        <title>Thousands of microbial genomes shed light on interconnected biogeochemical processes in an aquifer system.</title>
        <authorList>
            <person name="Anantharaman K."/>
            <person name="Brown C.T."/>
            <person name="Hug L.A."/>
            <person name="Sharon I."/>
            <person name="Castelle C.J."/>
            <person name="Probst A.J."/>
            <person name="Thomas B.C."/>
            <person name="Singh A."/>
            <person name="Wilkins M.J."/>
            <person name="Karaoz U."/>
            <person name="Brodie E.L."/>
            <person name="Williams K.H."/>
            <person name="Hubbard S.S."/>
            <person name="Banfield J.F."/>
        </authorList>
    </citation>
    <scope>NUCLEOTIDE SEQUENCE [LARGE SCALE GENOMIC DNA]</scope>
</reference>
<evidence type="ECO:0000256" key="1">
    <source>
        <dbReference type="ARBA" id="ARBA00022490"/>
    </source>
</evidence>
<feature type="binding site" evidence="10">
    <location>
        <position position="129"/>
    </location>
    <ligand>
        <name>ATP</name>
        <dbReference type="ChEBI" id="CHEBI:30616"/>
    </ligand>
</feature>
<feature type="domain" description="tRNA-specific 2-thiouridylase MnmA-like C-terminal" evidence="11">
    <location>
        <begin position="284"/>
        <end position="359"/>
    </location>
</feature>
<feature type="region of interest" description="Interaction with tRNA" evidence="10">
    <location>
        <begin position="311"/>
        <end position="312"/>
    </location>
</feature>
<dbReference type="InterPro" id="IPR014729">
    <property type="entry name" value="Rossmann-like_a/b/a_fold"/>
</dbReference>
<keyword evidence="3 10" id="KW-0808">Transferase</keyword>
<dbReference type="PANTHER" id="PTHR11933:SF5">
    <property type="entry name" value="MITOCHONDRIAL TRNA-SPECIFIC 2-THIOURIDYLASE 1"/>
    <property type="match status" value="1"/>
</dbReference>
<keyword evidence="8" id="KW-1015">Disulfide bond</keyword>
<comment type="caution">
    <text evidence="10">Lacks conserved residue(s) required for the propagation of feature annotation.</text>
</comment>
<keyword evidence="1 10" id="KW-0963">Cytoplasm</keyword>
<feature type="binding site" evidence="10">
    <location>
        <begin position="14"/>
        <end position="21"/>
    </location>
    <ligand>
        <name>ATP</name>
        <dbReference type="ChEBI" id="CHEBI:30616"/>
    </ligand>
</feature>
<dbReference type="GO" id="GO:0103016">
    <property type="term" value="F:tRNA-uridine 2-sulfurtransferase activity"/>
    <property type="evidence" value="ECO:0007669"/>
    <property type="project" value="UniProtKB-EC"/>
</dbReference>
<dbReference type="GO" id="GO:0002143">
    <property type="term" value="P:tRNA wobble position uridine thiolation"/>
    <property type="evidence" value="ECO:0007669"/>
    <property type="project" value="TreeGrafter"/>
</dbReference>
<dbReference type="PANTHER" id="PTHR11933">
    <property type="entry name" value="TRNA 5-METHYLAMINOMETHYL-2-THIOURIDYLATE -METHYLTRANSFERASE"/>
    <property type="match status" value="1"/>
</dbReference>
<evidence type="ECO:0000256" key="6">
    <source>
        <dbReference type="ARBA" id="ARBA00022840"/>
    </source>
</evidence>
<dbReference type="GO" id="GO:0005737">
    <property type="term" value="C:cytoplasm"/>
    <property type="evidence" value="ECO:0007669"/>
    <property type="project" value="UniProtKB-SubCell"/>
</dbReference>
<comment type="subcellular location">
    <subcellularLocation>
        <location evidence="10">Cytoplasm</location>
    </subcellularLocation>
</comment>
<dbReference type="Gene3D" id="3.40.50.620">
    <property type="entry name" value="HUPs"/>
    <property type="match status" value="1"/>
</dbReference>
<feature type="binding site" evidence="10">
    <location>
        <position position="40"/>
    </location>
    <ligand>
        <name>ATP</name>
        <dbReference type="ChEBI" id="CHEBI:30616"/>
    </ligand>
</feature>
<evidence type="ECO:0000256" key="4">
    <source>
        <dbReference type="ARBA" id="ARBA00022694"/>
    </source>
</evidence>
<evidence type="ECO:0000259" key="12">
    <source>
        <dbReference type="Pfam" id="PF20259"/>
    </source>
</evidence>
<dbReference type="Pfam" id="PF20259">
    <property type="entry name" value="tRNA_Me_trans_M"/>
    <property type="match status" value="1"/>
</dbReference>
<keyword evidence="7 10" id="KW-0694">RNA-binding</keyword>
<evidence type="ECO:0000256" key="9">
    <source>
        <dbReference type="ARBA" id="ARBA00051542"/>
    </source>
</evidence>
<dbReference type="HAMAP" id="MF_00144">
    <property type="entry name" value="tRNA_thiouridyl_MnmA"/>
    <property type="match status" value="1"/>
</dbReference>
<dbReference type="NCBIfam" id="TIGR00420">
    <property type="entry name" value="trmU"/>
    <property type="match status" value="1"/>
</dbReference>
<feature type="site" description="Interaction with tRNA" evidence="10">
    <location>
        <position position="130"/>
    </location>
</feature>
<dbReference type="Gene3D" id="2.40.30.10">
    <property type="entry name" value="Translation factors"/>
    <property type="match status" value="1"/>
</dbReference>
<dbReference type="Pfam" id="PF20258">
    <property type="entry name" value="tRNA_Me_trans_C"/>
    <property type="match status" value="1"/>
</dbReference>
<evidence type="ECO:0000256" key="2">
    <source>
        <dbReference type="ARBA" id="ARBA00022555"/>
    </source>
</evidence>
<protein>
    <recommendedName>
        <fullName evidence="10">tRNA-specific 2-thiouridylase MnmA</fullName>
        <ecNumber evidence="10">2.8.1.13</ecNumber>
    </recommendedName>
</protein>
<organism evidence="13 14">
    <name type="scientific">Candidatus Jacksonbacteria bacterium RIFCSPLOWO2_02_FULL_44_20</name>
    <dbReference type="NCBI Taxonomy" id="1798460"/>
    <lineage>
        <taxon>Bacteria</taxon>
        <taxon>Candidatus Jacksoniibacteriota</taxon>
    </lineage>
</organism>
<evidence type="ECO:0000256" key="3">
    <source>
        <dbReference type="ARBA" id="ARBA00022679"/>
    </source>
</evidence>
<dbReference type="GO" id="GO:0000049">
    <property type="term" value="F:tRNA binding"/>
    <property type="evidence" value="ECO:0007669"/>
    <property type="project" value="UniProtKB-KW"/>
</dbReference>
<dbReference type="InterPro" id="IPR046884">
    <property type="entry name" value="MnmA-like_central"/>
</dbReference>
<evidence type="ECO:0000256" key="8">
    <source>
        <dbReference type="ARBA" id="ARBA00023157"/>
    </source>
</evidence>
<dbReference type="FunFam" id="2.40.30.10:FF:000023">
    <property type="entry name" value="tRNA-specific 2-thiouridylase MnmA"/>
    <property type="match status" value="1"/>
</dbReference>
<dbReference type="EC" id="2.8.1.13" evidence="10"/>
<name>A0A1G2A9W7_9BACT</name>
<evidence type="ECO:0000256" key="5">
    <source>
        <dbReference type="ARBA" id="ARBA00022741"/>
    </source>
</evidence>
<feature type="site" description="Interaction with tRNA" evidence="10">
    <location>
        <position position="344"/>
    </location>
</feature>
<dbReference type="EMBL" id="MHJU01000009">
    <property type="protein sequence ID" value="OGY73631.1"/>
    <property type="molecule type" value="Genomic_DNA"/>
</dbReference>
<proteinExistence type="inferred from homology"/>
<dbReference type="NCBIfam" id="NF001138">
    <property type="entry name" value="PRK00143.1"/>
    <property type="match status" value="1"/>
</dbReference>
<gene>
    <name evidence="10" type="primary">mnmA</name>
    <name evidence="13" type="ORF">A3H61_00370</name>
</gene>
<keyword evidence="5 10" id="KW-0547">Nucleotide-binding</keyword>
<dbReference type="Proteomes" id="UP000178315">
    <property type="component" value="Unassembled WGS sequence"/>
</dbReference>
<comment type="function">
    <text evidence="10">Catalyzes the 2-thiolation of uridine at the wobble position (U34) of tRNA, leading to the formation of s(2)U34.</text>
</comment>
<keyword evidence="2 10" id="KW-0820">tRNA-binding</keyword>
<dbReference type="AlphaFoldDB" id="A0A1G2A9W7"/>
<accession>A0A1G2A9W7</accession>
<keyword evidence="6 10" id="KW-0067">ATP-binding</keyword>
<evidence type="ECO:0000256" key="10">
    <source>
        <dbReference type="HAMAP-Rule" id="MF_00144"/>
    </source>
</evidence>
<dbReference type="InterPro" id="IPR004506">
    <property type="entry name" value="MnmA-like"/>
</dbReference>
<comment type="caution">
    <text evidence="13">The sequence shown here is derived from an EMBL/GenBank/DDBJ whole genome shotgun (WGS) entry which is preliminary data.</text>
</comment>
<dbReference type="GO" id="GO:0005524">
    <property type="term" value="F:ATP binding"/>
    <property type="evidence" value="ECO:0007669"/>
    <property type="project" value="UniProtKB-KW"/>
</dbReference>
<dbReference type="CDD" id="cd01998">
    <property type="entry name" value="MnmA_TRMU-like"/>
    <property type="match status" value="1"/>
</dbReference>
<evidence type="ECO:0000313" key="14">
    <source>
        <dbReference type="Proteomes" id="UP000178315"/>
    </source>
</evidence>
<evidence type="ECO:0000256" key="7">
    <source>
        <dbReference type="ARBA" id="ARBA00022884"/>
    </source>
</evidence>
<feature type="domain" description="tRNA-specific 2-thiouridylase MnmA-like central" evidence="12">
    <location>
        <begin position="210"/>
        <end position="275"/>
    </location>
</feature>
<feature type="active site" description="Nucleophile" evidence="10">
    <location>
        <position position="105"/>
    </location>
</feature>
<feature type="region of interest" description="Interaction with tRNA" evidence="10">
    <location>
        <begin position="151"/>
        <end position="153"/>
    </location>
</feature>
<evidence type="ECO:0000259" key="11">
    <source>
        <dbReference type="Pfam" id="PF20258"/>
    </source>
</evidence>
<sequence>MNKILNARKRVMVALSGGVDSSVAAYLLKKQGFHVEGVYIHVWSAEDYLSDCPWQEDIKIAAEAAEVIGIRFRSIHLEDEYKSRVVEYMVEGYSAGVTPNPDVMCNQEIKFGVFLKWAMQEGAEYVATGHYARNELGITDYELRKGLDKNKDQSYFLYTLTQDKLAKILFPIGEYTKPTVRKIAKKALLPNWNRKDSQGICFIGKVELPKFLQNYIKPKKGDIITTDGEKIGEHNGIFYYTIGQRHGLHLGSKTGSEVYYIREKRLKDNVIVVAKGENNPLLYSKKITAINVNWISGEEPEFPLAALAKIRYRQSEEICKIEKIDDKRYRVIFAKPQFAVAPGQSIVFYKKEKCLGGGIMES</sequence>
<comment type="similarity">
    <text evidence="10">Belongs to the MnmA/TRMU family.</text>
</comment>
<dbReference type="FunFam" id="2.30.30.280:FF:000001">
    <property type="entry name" value="tRNA-specific 2-thiouridylase MnmA"/>
    <property type="match status" value="1"/>
</dbReference>
<dbReference type="InterPro" id="IPR023382">
    <property type="entry name" value="MnmA-like_central_sf"/>
</dbReference>
<feature type="region of interest" description="Interaction with target base in tRNA" evidence="10">
    <location>
        <begin position="100"/>
        <end position="102"/>
    </location>
</feature>
<keyword evidence="4 10" id="KW-0819">tRNA processing</keyword>
<dbReference type="Gene3D" id="2.30.30.280">
    <property type="entry name" value="Adenine nucleotide alpha hydrolases-like domains"/>
    <property type="match status" value="1"/>
</dbReference>
<dbReference type="SUPFAM" id="SSF52402">
    <property type="entry name" value="Adenine nucleotide alpha hydrolases-like"/>
    <property type="match status" value="1"/>
</dbReference>
<feature type="active site" description="Cysteine persulfide intermediate" evidence="10">
    <location>
        <position position="201"/>
    </location>
</feature>
<comment type="catalytic activity">
    <reaction evidence="9 10">
        <text>S-sulfanyl-L-cysteinyl-[protein] + uridine(34) in tRNA + AH2 + ATP = 2-thiouridine(34) in tRNA + L-cysteinyl-[protein] + A + AMP + diphosphate + H(+)</text>
        <dbReference type="Rhea" id="RHEA:47032"/>
        <dbReference type="Rhea" id="RHEA-COMP:10131"/>
        <dbReference type="Rhea" id="RHEA-COMP:11726"/>
        <dbReference type="Rhea" id="RHEA-COMP:11727"/>
        <dbReference type="Rhea" id="RHEA-COMP:11728"/>
        <dbReference type="ChEBI" id="CHEBI:13193"/>
        <dbReference type="ChEBI" id="CHEBI:15378"/>
        <dbReference type="ChEBI" id="CHEBI:17499"/>
        <dbReference type="ChEBI" id="CHEBI:29950"/>
        <dbReference type="ChEBI" id="CHEBI:30616"/>
        <dbReference type="ChEBI" id="CHEBI:33019"/>
        <dbReference type="ChEBI" id="CHEBI:61963"/>
        <dbReference type="ChEBI" id="CHEBI:65315"/>
        <dbReference type="ChEBI" id="CHEBI:87170"/>
        <dbReference type="ChEBI" id="CHEBI:456215"/>
        <dbReference type="EC" id="2.8.1.13"/>
    </reaction>
</comment>
<dbReference type="InterPro" id="IPR046885">
    <property type="entry name" value="MnmA-like_C"/>
</dbReference>
<evidence type="ECO:0000313" key="13">
    <source>
        <dbReference type="EMBL" id="OGY73631.1"/>
    </source>
</evidence>